<evidence type="ECO:0000256" key="3">
    <source>
        <dbReference type="ARBA" id="ARBA00019242"/>
    </source>
</evidence>
<evidence type="ECO:0000313" key="9">
    <source>
        <dbReference type="Proteomes" id="UP000694867"/>
    </source>
</evidence>
<comment type="subcellular location">
    <subcellularLocation>
        <location evidence="1">Lipid droplet</location>
    </subcellularLocation>
</comment>
<evidence type="ECO:0000256" key="2">
    <source>
        <dbReference type="ARBA" id="ARBA00008300"/>
    </source>
</evidence>
<dbReference type="GO" id="GO:0005811">
    <property type="term" value="C:lipid droplet"/>
    <property type="evidence" value="ECO:0007669"/>
    <property type="project" value="UniProtKB-SubCell"/>
</dbReference>
<accession>A0AAJ7WIX8</accession>
<dbReference type="GO" id="GO:0019915">
    <property type="term" value="P:lipid storage"/>
    <property type="evidence" value="ECO:0007669"/>
    <property type="project" value="InterPro"/>
</dbReference>
<sequence length="318" mass="36957">MTAQYSFEEVRGVPTKILRFQANLKPETDGIWRDFPVVLMIPGNPGEIQYYEEFLRLIYDRFEEQVEVVGVSHAGHHAPPSAGAIMPPIEESSATLFPLPSENRQLYDVQAQILHKIEFIKQFIGFQREVILIGHSIGAYIAMQIMKREPKLKCEKAILLFPVFERMILTEKAQRMVKTVNRWESPLVFIANLIHMAPVAFKRWIGNWLYGQTHLGEATASFLCKHAMYSSWFMAKDEFDKVDKRDDAFIKRSWRLLSFYYGSQDQWCPLSYFEDMRRDYPLADITLCDKDIDHAFVLDDSSTRFMAEYAADKCKGVL</sequence>
<protein>
    <recommendedName>
        <fullName evidence="3">Lipid droplet-associated hydrolase</fullName>
        <ecNumber evidence="7">3.1.1.13</ecNumber>
    </recommendedName>
    <alternativeName>
        <fullName evidence="6">Lipid droplet-associated serine hydrolase</fullName>
    </alternativeName>
</protein>
<dbReference type="Gene3D" id="3.40.50.1820">
    <property type="entry name" value="alpha/beta hydrolase"/>
    <property type="match status" value="1"/>
</dbReference>
<evidence type="ECO:0000256" key="1">
    <source>
        <dbReference type="ARBA" id="ARBA00004502"/>
    </source>
</evidence>
<keyword evidence="9" id="KW-1185">Reference proteome</keyword>
<evidence type="ECO:0000256" key="7">
    <source>
        <dbReference type="ARBA" id="ARBA00039150"/>
    </source>
</evidence>
<dbReference type="PANTHER" id="PTHR13390:SF0">
    <property type="entry name" value="LIPID DROPLET-ASSOCIATED HYDROLASE"/>
    <property type="match status" value="1"/>
</dbReference>
<keyword evidence="5 10" id="KW-0378">Hydrolase</keyword>
<dbReference type="GO" id="GO:0004771">
    <property type="term" value="F:sterol ester esterase activity"/>
    <property type="evidence" value="ECO:0007669"/>
    <property type="project" value="UniProtKB-EC"/>
</dbReference>
<evidence type="ECO:0000313" key="10">
    <source>
        <dbReference type="RefSeq" id="XP_028968655.1"/>
    </source>
</evidence>
<dbReference type="AlphaFoldDB" id="A0AAJ7WIX8"/>
<dbReference type="GeneID" id="100903673"/>
<dbReference type="Pfam" id="PF10230">
    <property type="entry name" value="LIDHydrolase"/>
    <property type="match status" value="1"/>
</dbReference>
<reference evidence="10" key="1">
    <citation type="submission" date="2025-08" db="UniProtKB">
        <authorList>
            <consortium name="RefSeq"/>
        </authorList>
    </citation>
    <scope>IDENTIFICATION</scope>
</reference>
<dbReference type="InterPro" id="IPR019363">
    <property type="entry name" value="LDAH"/>
</dbReference>
<gene>
    <name evidence="10" type="primary">LOC100903673</name>
</gene>
<evidence type="ECO:0000256" key="8">
    <source>
        <dbReference type="ARBA" id="ARBA00049527"/>
    </source>
</evidence>
<dbReference type="RefSeq" id="XP_028968655.1">
    <property type="nucleotide sequence ID" value="XM_029112822.1"/>
</dbReference>
<evidence type="ECO:0000256" key="5">
    <source>
        <dbReference type="ARBA" id="ARBA00022801"/>
    </source>
</evidence>
<proteinExistence type="inferred from homology"/>
<dbReference type="InterPro" id="IPR029058">
    <property type="entry name" value="AB_hydrolase_fold"/>
</dbReference>
<organism evidence="9 10">
    <name type="scientific">Galendromus occidentalis</name>
    <name type="common">western predatory mite</name>
    <dbReference type="NCBI Taxonomy" id="34638"/>
    <lineage>
        <taxon>Eukaryota</taxon>
        <taxon>Metazoa</taxon>
        <taxon>Ecdysozoa</taxon>
        <taxon>Arthropoda</taxon>
        <taxon>Chelicerata</taxon>
        <taxon>Arachnida</taxon>
        <taxon>Acari</taxon>
        <taxon>Parasitiformes</taxon>
        <taxon>Mesostigmata</taxon>
        <taxon>Gamasina</taxon>
        <taxon>Phytoseioidea</taxon>
        <taxon>Phytoseiidae</taxon>
        <taxon>Typhlodrominae</taxon>
        <taxon>Galendromus</taxon>
    </lineage>
</organism>
<dbReference type="SUPFAM" id="SSF53474">
    <property type="entry name" value="alpha/beta-Hydrolases"/>
    <property type="match status" value="1"/>
</dbReference>
<keyword evidence="4" id="KW-0551">Lipid droplet</keyword>
<dbReference type="PANTHER" id="PTHR13390">
    <property type="entry name" value="LIPASE"/>
    <property type="match status" value="1"/>
</dbReference>
<dbReference type="KEGG" id="goe:100903673"/>
<comment type="catalytic activity">
    <reaction evidence="8">
        <text>a cholesterol ester + H2O = cholesterol + a fatty acid + H(+)</text>
        <dbReference type="Rhea" id="RHEA:36403"/>
        <dbReference type="ChEBI" id="CHEBI:15377"/>
        <dbReference type="ChEBI" id="CHEBI:15378"/>
        <dbReference type="ChEBI" id="CHEBI:16113"/>
        <dbReference type="ChEBI" id="CHEBI:17002"/>
        <dbReference type="ChEBI" id="CHEBI:28868"/>
        <dbReference type="EC" id="3.1.1.13"/>
    </reaction>
    <physiologicalReaction direction="left-to-right" evidence="8">
        <dbReference type="Rhea" id="RHEA:36404"/>
    </physiologicalReaction>
</comment>
<comment type="similarity">
    <text evidence="2">Belongs to the AB hydrolase superfamily. LDAH family.</text>
</comment>
<evidence type="ECO:0000256" key="6">
    <source>
        <dbReference type="ARBA" id="ARBA00031924"/>
    </source>
</evidence>
<dbReference type="EC" id="3.1.1.13" evidence="7"/>
<name>A0AAJ7WIX8_9ACAR</name>
<evidence type="ECO:0000256" key="4">
    <source>
        <dbReference type="ARBA" id="ARBA00022677"/>
    </source>
</evidence>
<dbReference type="Proteomes" id="UP000694867">
    <property type="component" value="Unplaced"/>
</dbReference>